<reference evidence="1 2" key="1">
    <citation type="submission" date="2019-08" db="EMBL/GenBank/DDBJ databases">
        <title>The genome of the soybean aphid Biotype 1, its phylome, world population structure and adaptation to the North American continent.</title>
        <authorList>
            <person name="Giordano R."/>
            <person name="Donthu R.K."/>
            <person name="Hernandez A.G."/>
            <person name="Wright C.L."/>
            <person name="Zimin A.V."/>
        </authorList>
    </citation>
    <scope>NUCLEOTIDE SEQUENCE [LARGE SCALE GENOMIC DNA]</scope>
    <source>
        <tissue evidence="1">Whole aphids</tissue>
    </source>
</reference>
<name>A0A6G0SV73_APHGL</name>
<sequence length="196" mass="23146">MLDNSDKKMIMLVRYVGYVGNMAARRARRDVGCGEGAVTRWARRDAGCGGMWMRWDVDAVGCGMWMRWDVDAVGCGMWMRGQNPPKYTTYTTIYFKCVNNSNLYEICQNCENLQVILWLENLLKIWYKVLHKFFFKYLVDKIFLTISKYLKIFYKVPHMHNFLLLAFEVQILTKIRQNYEYLQIIFVVSSCGADKF</sequence>
<dbReference type="AlphaFoldDB" id="A0A6G0SV73"/>
<organism evidence="1 2">
    <name type="scientific">Aphis glycines</name>
    <name type="common">Soybean aphid</name>
    <dbReference type="NCBI Taxonomy" id="307491"/>
    <lineage>
        <taxon>Eukaryota</taxon>
        <taxon>Metazoa</taxon>
        <taxon>Ecdysozoa</taxon>
        <taxon>Arthropoda</taxon>
        <taxon>Hexapoda</taxon>
        <taxon>Insecta</taxon>
        <taxon>Pterygota</taxon>
        <taxon>Neoptera</taxon>
        <taxon>Paraneoptera</taxon>
        <taxon>Hemiptera</taxon>
        <taxon>Sternorrhyncha</taxon>
        <taxon>Aphidomorpha</taxon>
        <taxon>Aphidoidea</taxon>
        <taxon>Aphididae</taxon>
        <taxon>Aphidini</taxon>
        <taxon>Aphis</taxon>
        <taxon>Aphis</taxon>
    </lineage>
</organism>
<protein>
    <submittedName>
        <fullName evidence="1">Uncharacterized protein</fullName>
    </submittedName>
</protein>
<gene>
    <name evidence="1" type="ORF">AGLY_017301</name>
</gene>
<dbReference type="Proteomes" id="UP000475862">
    <property type="component" value="Unassembled WGS sequence"/>
</dbReference>
<evidence type="ECO:0000313" key="2">
    <source>
        <dbReference type="Proteomes" id="UP000475862"/>
    </source>
</evidence>
<keyword evidence="2" id="KW-1185">Reference proteome</keyword>
<evidence type="ECO:0000313" key="1">
    <source>
        <dbReference type="EMBL" id="KAE9522290.1"/>
    </source>
</evidence>
<proteinExistence type="predicted"/>
<accession>A0A6G0SV73</accession>
<dbReference type="EMBL" id="VYZN01001410">
    <property type="protein sequence ID" value="KAE9522290.1"/>
    <property type="molecule type" value="Genomic_DNA"/>
</dbReference>
<comment type="caution">
    <text evidence="1">The sequence shown here is derived from an EMBL/GenBank/DDBJ whole genome shotgun (WGS) entry which is preliminary data.</text>
</comment>